<reference evidence="1" key="1">
    <citation type="submission" date="2020-11" db="EMBL/GenBank/DDBJ databases">
        <authorList>
            <person name="Tran Van P."/>
        </authorList>
    </citation>
    <scope>NUCLEOTIDE SEQUENCE</scope>
</reference>
<dbReference type="EMBL" id="OE220354">
    <property type="protein sequence ID" value="CAD7581505.1"/>
    <property type="molecule type" value="Genomic_DNA"/>
</dbReference>
<accession>A0A7R9JNB7</accession>
<name>A0A7R9JNB7_TIMCA</name>
<sequence>MNKVRKLLRIYPEHHPNLPSSPGDLGAFLGPGGTGQGPPCGVVSLTITPVCISVGDCILFYEYMHGDYRVHLDLKVLAANPG</sequence>
<organism evidence="1">
    <name type="scientific">Timema californicum</name>
    <name type="common">California timema</name>
    <name type="synonym">Walking stick</name>
    <dbReference type="NCBI Taxonomy" id="61474"/>
    <lineage>
        <taxon>Eukaryota</taxon>
        <taxon>Metazoa</taxon>
        <taxon>Ecdysozoa</taxon>
        <taxon>Arthropoda</taxon>
        <taxon>Hexapoda</taxon>
        <taxon>Insecta</taxon>
        <taxon>Pterygota</taxon>
        <taxon>Neoptera</taxon>
        <taxon>Polyneoptera</taxon>
        <taxon>Phasmatodea</taxon>
        <taxon>Timematodea</taxon>
        <taxon>Timematoidea</taxon>
        <taxon>Timematidae</taxon>
        <taxon>Timema</taxon>
    </lineage>
</organism>
<proteinExistence type="predicted"/>
<protein>
    <submittedName>
        <fullName evidence="1">(California timema) hypothetical protein</fullName>
    </submittedName>
</protein>
<gene>
    <name evidence="1" type="ORF">TCMB3V08_LOCUS14038</name>
</gene>
<evidence type="ECO:0000313" key="1">
    <source>
        <dbReference type="EMBL" id="CAD7581505.1"/>
    </source>
</evidence>
<dbReference type="AlphaFoldDB" id="A0A7R9JNB7"/>